<dbReference type="InterPro" id="IPR001304">
    <property type="entry name" value="C-type_lectin-like"/>
</dbReference>
<name>A0A6I8S226_XENTR</name>
<keyword evidence="4" id="KW-0175">Coiled coil</keyword>
<dbReference type="PANTHER" id="PTHR22803">
    <property type="entry name" value="MANNOSE, PHOSPHOLIPASE, LECTIN RECEPTOR RELATED"/>
    <property type="match status" value="1"/>
</dbReference>
<dbReference type="SUPFAM" id="SSF56436">
    <property type="entry name" value="C-type lectin-like"/>
    <property type="match status" value="1"/>
</dbReference>
<dbReference type="InterPro" id="IPR033992">
    <property type="entry name" value="NKR-like_CTLD"/>
</dbReference>
<dbReference type="CDD" id="cd03593">
    <property type="entry name" value="CLECT_NK_receptors_like"/>
    <property type="match status" value="1"/>
</dbReference>
<dbReference type="InterPro" id="IPR050111">
    <property type="entry name" value="C-type_lectin/snaclec_domain"/>
</dbReference>
<comment type="subcellular location">
    <subcellularLocation>
        <location evidence="1">Membrane</location>
        <topology evidence="1">Single-pass membrane protein</topology>
    </subcellularLocation>
</comment>
<keyword evidence="5" id="KW-1133">Transmembrane helix</keyword>
<proteinExistence type="predicted"/>
<feature type="domain" description="C-type lectin" evidence="6">
    <location>
        <begin position="124"/>
        <end position="233"/>
    </location>
</feature>
<dbReference type="Ensembl" id="ENSXETT00000083112">
    <property type="protein sequence ID" value="ENSXETP00000086812"/>
    <property type="gene ID" value="ENSXETG00000035860"/>
</dbReference>
<reference evidence="7" key="2">
    <citation type="submission" date="2020-05" db="UniProtKB">
        <authorList>
            <consortium name="Ensembl"/>
        </authorList>
    </citation>
    <scope>IDENTIFICATION</scope>
</reference>
<dbReference type="GO" id="GO:0030246">
    <property type="term" value="F:carbohydrate binding"/>
    <property type="evidence" value="ECO:0007669"/>
    <property type="project" value="UniProtKB-KW"/>
</dbReference>
<evidence type="ECO:0000259" key="6">
    <source>
        <dbReference type="PROSITE" id="PS50041"/>
    </source>
</evidence>
<evidence type="ECO:0000256" key="2">
    <source>
        <dbReference type="ARBA" id="ARBA00022734"/>
    </source>
</evidence>
<dbReference type="Gene3D" id="3.10.100.10">
    <property type="entry name" value="Mannose-Binding Protein A, subunit A"/>
    <property type="match status" value="1"/>
</dbReference>
<keyword evidence="5" id="KW-0472">Membrane</keyword>
<evidence type="ECO:0000256" key="3">
    <source>
        <dbReference type="ARBA" id="ARBA00023157"/>
    </source>
</evidence>
<dbReference type="InterPro" id="IPR018378">
    <property type="entry name" value="C-type_lectin_CS"/>
</dbReference>
<dbReference type="AlphaFoldDB" id="A0A6I8S226"/>
<feature type="transmembrane region" description="Helical" evidence="5">
    <location>
        <begin position="37"/>
        <end position="64"/>
    </location>
</feature>
<sequence>MDKDRGQMHVMETVYGNVLGKAPAPCKKKWASRRMVFILMGHIIALSLLVIILAAFMFSLYSALSAQMLELQQNNTETKNELLSVQLNAPVKMEERLMAEITKLKNPITRRQLLSNCPENWQGIESKCYYISTTTLTWEESKNVCIAQGSSLLILKDKKEMDDLEPLVENKPFWIGMTKKGKSWQWLDSTIPTFLPWAPNEPNDMNGKENCAESNGRQWNDIDCLVKGYYICKKNL</sequence>
<dbReference type="Pfam" id="PF00059">
    <property type="entry name" value="Lectin_C"/>
    <property type="match status" value="1"/>
</dbReference>
<accession>A0A6I8S226</accession>
<protein>
    <recommendedName>
        <fullName evidence="6">C-type lectin domain-containing protein</fullName>
    </recommendedName>
</protein>
<dbReference type="GO" id="GO:0016020">
    <property type="term" value="C:membrane"/>
    <property type="evidence" value="ECO:0007669"/>
    <property type="project" value="UniProtKB-SubCell"/>
</dbReference>
<keyword evidence="5" id="KW-0812">Transmembrane</keyword>
<dbReference type="InterPro" id="IPR016187">
    <property type="entry name" value="CTDL_fold"/>
</dbReference>
<keyword evidence="3" id="KW-1015">Disulfide bond</keyword>
<reference evidence="7" key="1">
    <citation type="journal article" date="2010" name="Science">
        <title>The genome of the Western clawed frog Xenopus tropicalis.</title>
        <authorList>
            <person name="Hellsten U."/>
            <person name="Harland R.M."/>
            <person name="Gilchrist M.J."/>
            <person name="Hendrix D."/>
            <person name="Jurka J."/>
            <person name="Kapitonov V."/>
            <person name="Ovcharenko I."/>
            <person name="Putnam N.H."/>
            <person name="Shu S."/>
            <person name="Taher L."/>
            <person name="Blitz I.L."/>
            <person name="Blumberg B."/>
            <person name="Dichmann D.S."/>
            <person name="Dubchak I."/>
            <person name="Amaya E."/>
            <person name="Detter J.C."/>
            <person name="Fletcher R."/>
            <person name="Gerhard D.S."/>
            <person name="Goodstein D."/>
            <person name="Graves T."/>
            <person name="Grigoriev I.V."/>
            <person name="Grimwood J."/>
            <person name="Kawashima T."/>
            <person name="Lindquist E."/>
            <person name="Lucas S.M."/>
            <person name="Mead P.E."/>
            <person name="Mitros T."/>
            <person name="Ogino H."/>
            <person name="Ohta Y."/>
            <person name="Poliakov A.V."/>
            <person name="Pollet N."/>
            <person name="Robert J."/>
            <person name="Salamov A."/>
            <person name="Sater A.K."/>
            <person name="Schmutz J."/>
            <person name="Terry A."/>
            <person name="Vize P.D."/>
            <person name="Warren W.C."/>
            <person name="Wells D."/>
            <person name="Wills A."/>
            <person name="Wilson R.K."/>
            <person name="Zimmerman L.B."/>
            <person name="Zorn A.M."/>
            <person name="Grainger R."/>
            <person name="Grammer T."/>
            <person name="Khokha M.K."/>
            <person name="Richardson P.M."/>
            <person name="Rokhsar D.S."/>
        </authorList>
    </citation>
    <scope>NUCLEOTIDE SEQUENCE [LARGE SCALE GENOMIC DNA]</scope>
    <source>
        <strain evidence="7">Nigerian</strain>
    </source>
</reference>
<evidence type="ECO:0000313" key="7">
    <source>
        <dbReference type="Ensembl" id="ENSXETP00000086812"/>
    </source>
</evidence>
<dbReference type="SMART" id="SM00034">
    <property type="entry name" value="CLECT"/>
    <property type="match status" value="1"/>
</dbReference>
<dbReference type="GeneTree" id="ENSGT00940000164508"/>
<keyword evidence="2" id="KW-0430">Lectin</keyword>
<evidence type="ECO:0000256" key="4">
    <source>
        <dbReference type="SAM" id="Coils"/>
    </source>
</evidence>
<dbReference type="PROSITE" id="PS00615">
    <property type="entry name" value="C_TYPE_LECTIN_1"/>
    <property type="match status" value="1"/>
</dbReference>
<evidence type="ECO:0000256" key="5">
    <source>
        <dbReference type="SAM" id="Phobius"/>
    </source>
</evidence>
<dbReference type="PROSITE" id="PS50041">
    <property type="entry name" value="C_TYPE_LECTIN_2"/>
    <property type="match status" value="1"/>
</dbReference>
<dbReference type="FunCoup" id="A0A6I8S226">
    <property type="interactions" value="105"/>
</dbReference>
<feature type="coiled-coil region" evidence="4">
    <location>
        <begin position="61"/>
        <end position="88"/>
    </location>
</feature>
<evidence type="ECO:0000256" key="1">
    <source>
        <dbReference type="ARBA" id="ARBA00004167"/>
    </source>
</evidence>
<organism evidence="7">
    <name type="scientific">Xenopus tropicalis</name>
    <name type="common">Western clawed frog</name>
    <name type="synonym">Silurana tropicalis</name>
    <dbReference type="NCBI Taxonomy" id="8364"/>
    <lineage>
        <taxon>Eukaryota</taxon>
        <taxon>Metazoa</taxon>
        <taxon>Chordata</taxon>
        <taxon>Craniata</taxon>
        <taxon>Vertebrata</taxon>
        <taxon>Euteleostomi</taxon>
        <taxon>Amphibia</taxon>
        <taxon>Batrachia</taxon>
        <taxon>Anura</taxon>
        <taxon>Pipoidea</taxon>
        <taxon>Pipidae</taxon>
        <taxon>Xenopodinae</taxon>
        <taxon>Xenopus</taxon>
        <taxon>Silurana</taxon>
    </lineage>
</organism>
<dbReference type="InParanoid" id="A0A6I8S226"/>
<dbReference type="InterPro" id="IPR016186">
    <property type="entry name" value="C-type_lectin-like/link_sf"/>
</dbReference>